<proteinExistence type="predicted"/>
<dbReference type="PANTHER" id="PTHR43501:SF1">
    <property type="entry name" value="CYTOSOL NON-SPECIFIC DIPEPTIDASE"/>
    <property type="match status" value="1"/>
</dbReference>
<gene>
    <name evidence="2" type="ORF">HGO97_012975</name>
</gene>
<reference evidence="2 3" key="1">
    <citation type="submission" date="2021-06" db="EMBL/GenBank/DDBJ databases">
        <title>Faecalicatena sp. nov. isolated from porcine feces.</title>
        <authorList>
            <person name="Oh B.S."/>
            <person name="Lee J.H."/>
        </authorList>
    </citation>
    <scope>NUCLEOTIDE SEQUENCE [LARGE SCALE GENOMIC DNA]</scope>
    <source>
        <strain evidence="2 3">AGMB00832</strain>
    </source>
</reference>
<dbReference type="PIRSF" id="PIRSF016599">
    <property type="entry name" value="Xaa-His_dipept"/>
    <property type="match status" value="1"/>
</dbReference>
<dbReference type="EMBL" id="JABACJ020000012">
    <property type="protein sequence ID" value="MBU3876719.1"/>
    <property type="molecule type" value="Genomic_DNA"/>
</dbReference>
<sequence length="480" mass="52889">MPILDNLEPKEVFHYFEELSQIPRGTFNTKEVSDYCVKFANDRGLEVIQDEINNVIIKKPGTEGYEESDPVIIQGHLDMVCEKTELSDHDFTKDPLDLYVEDGFVKARDTTLGADDGIAVAMALALLDSDDIPHPPLEAIFTVDEEVGMGGAEGIDLSPINGKMLINLDSEDEDTIIAGCAGGLSFRLNLPIGRKSMTGDCLEVVIRGLKGGHSGQEIDQQRGNANKLAGRLLNRLNETMDIALSDIQGGAKDNVIPSSCKFTIVVHDSIKAEVIIENMLNIWKQEFGADEPDLDVIVNKTENAEKSVMTDMDMKKVIFFINNCQNGVYGFSRSLKGLVETSDNLGVVTTEEGKVSFVLLIRSSVSSKLEELKEAFIGWAEFLGGTYELSGAYPAWMYKENSKIRPIVADVFERVYGRKPNISTIHAGLECGLLSGKKPELDCVSIGPKMADIHSVNERLDIASTGRMWNLMKEILKECK</sequence>
<dbReference type="InterPro" id="IPR011650">
    <property type="entry name" value="Peptidase_M20_dimer"/>
</dbReference>
<accession>A0ABS6D5F9</accession>
<dbReference type="RefSeq" id="WP_216242322.1">
    <property type="nucleotide sequence ID" value="NZ_JABACJ020000012.1"/>
</dbReference>
<evidence type="ECO:0000313" key="3">
    <source>
        <dbReference type="Proteomes" id="UP000723714"/>
    </source>
</evidence>
<dbReference type="CDD" id="cd03890">
    <property type="entry name" value="M20_pepD"/>
    <property type="match status" value="1"/>
</dbReference>
<comment type="caution">
    <text evidence="2">The sequence shown here is derived from an EMBL/GenBank/DDBJ whole genome shotgun (WGS) entry which is preliminary data.</text>
</comment>
<protein>
    <submittedName>
        <fullName evidence="2">Aminoacyl-histidine dipeptidase</fullName>
    </submittedName>
</protein>
<dbReference type="InterPro" id="IPR002933">
    <property type="entry name" value="Peptidase_M20"/>
</dbReference>
<evidence type="ECO:0000259" key="1">
    <source>
        <dbReference type="Pfam" id="PF07687"/>
    </source>
</evidence>
<dbReference type="PANTHER" id="PTHR43501">
    <property type="entry name" value="CYTOSOL NON-SPECIFIC DIPEPTIDASE"/>
    <property type="match status" value="1"/>
</dbReference>
<dbReference type="Proteomes" id="UP000723714">
    <property type="component" value="Unassembled WGS sequence"/>
</dbReference>
<name>A0ABS6D5F9_9FIRM</name>
<organism evidence="2 3">
    <name type="scientific">Faecalicatena faecalis</name>
    <dbReference type="NCBI Taxonomy" id="2726362"/>
    <lineage>
        <taxon>Bacteria</taxon>
        <taxon>Bacillati</taxon>
        <taxon>Bacillota</taxon>
        <taxon>Clostridia</taxon>
        <taxon>Lachnospirales</taxon>
        <taxon>Lachnospiraceae</taxon>
        <taxon>Faecalicatena</taxon>
    </lineage>
</organism>
<dbReference type="Pfam" id="PF01546">
    <property type="entry name" value="Peptidase_M20"/>
    <property type="match status" value="1"/>
</dbReference>
<evidence type="ECO:0000313" key="2">
    <source>
        <dbReference type="EMBL" id="MBU3876719.1"/>
    </source>
</evidence>
<dbReference type="InterPro" id="IPR001160">
    <property type="entry name" value="Peptidase_M20C"/>
</dbReference>
<dbReference type="NCBIfam" id="TIGR01893">
    <property type="entry name" value="aa-his-dipept"/>
    <property type="match status" value="1"/>
</dbReference>
<keyword evidence="3" id="KW-1185">Reference proteome</keyword>
<dbReference type="Pfam" id="PF07687">
    <property type="entry name" value="M20_dimer"/>
    <property type="match status" value="1"/>
</dbReference>
<feature type="domain" description="Peptidase M20 dimerisation" evidence="1">
    <location>
        <begin position="207"/>
        <end position="267"/>
    </location>
</feature>